<name>A0A850Q939_9RHOB</name>
<dbReference type="InterPro" id="IPR002656">
    <property type="entry name" value="Acyl_transf_3_dom"/>
</dbReference>
<dbReference type="GO" id="GO:0016020">
    <property type="term" value="C:membrane"/>
    <property type="evidence" value="ECO:0007669"/>
    <property type="project" value="TreeGrafter"/>
</dbReference>
<evidence type="ECO:0000256" key="1">
    <source>
        <dbReference type="SAM" id="Phobius"/>
    </source>
</evidence>
<reference evidence="3 4" key="1">
    <citation type="submission" date="2020-04" db="EMBL/GenBank/DDBJ databases">
        <title>Donghicola sp., a member of the Rhodobacteraceae family isolated from mangrove forest in Thailand.</title>
        <authorList>
            <person name="Charoenyingcharoen P."/>
            <person name="Yukphan P."/>
        </authorList>
    </citation>
    <scope>NUCLEOTIDE SEQUENCE [LARGE SCALE GENOMIC DNA]</scope>
    <source>
        <strain evidence="3 4">B5-SW-15</strain>
    </source>
</reference>
<feature type="transmembrane region" description="Helical" evidence="1">
    <location>
        <begin position="12"/>
        <end position="29"/>
    </location>
</feature>
<feature type="transmembrane region" description="Helical" evidence="1">
    <location>
        <begin position="83"/>
        <end position="102"/>
    </location>
</feature>
<dbReference type="GO" id="GO:0000271">
    <property type="term" value="P:polysaccharide biosynthetic process"/>
    <property type="evidence" value="ECO:0007669"/>
    <property type="project" value="TreeGrafter"/>
</dbReference>
<comment type="caution">
    <text evidence="3">The sequence shown here is derived from an EMBL/GenBank/DDBJ whole genome shotgun (WGS) entry which is preliminary data.</text>
</comment>
<keyword evidence="3" id="KW-0808">Transferase</keyword>
<keyword evidence="1" id="KW-0472">Membrane</keyword>
<feature type="transmembrane region" description="Helical" evidence="1">
    <location>
        <begin position="181"/>
        <end position="201"/>
    </location>
</feature>
<sequence>MKKIVFIQYLRAIAAISVILLHASTRFNSPEMAAIYNFFRFGHMGVDLFFVISGFIISHVSTNYSSNPISFFKARMLRILPQYWILTIIWYFTLILIPVKWADTSFSHLIESLLFIPHWHPSFPNHIWPFLIPGWTLNYEVFFYGIFSLILFVRKEFRTPILIGTFTTLVLLGIFNNSKFAIFVFIFNPILLEFLFGVLINDVISRFKEISRGVSIFCIFFGCLACVLFSTNYDPESPWTRVAYFALPFSFVFFGMLNLKIQLIHLPLLEKVGDASFSIYLLHTIVLTLIEKILLYFPFNLDWRYSLTSSIISIIAAIFLGMQWKTFIESPIQKLVKKLFLN</sequence>
<feature type="transmembrane region" description="Helical" evidence="1">
    <location>
        <begin position="127"/>
        <end position="152"/>
    </location>
</feature>
<dbReference type="AlphaFoldDB" id="A0A850Q939"/>
<keyword evidence="3" id="KW-0012">Acyltransferase</keyword>
<dbReference type="PANTHER" id="PTHR23028">
    <property type="entry name" value="ACETYLTRANSFERASE"/>
    <property type="match status" value="1"/>
</dbReference>
<evidence type="ECO:0000313" key="3">
    <source>
        <dbReference type="EMBL" id="NVO23005.1"/>
    </source>
</evidence>
<gene>
    <name evidence="3" type="ORF">HJ536_06505</name>
</gene>
<feature type="transmembrane region" description="Helical" evidence="1">
    <location>
        <begin position="213"/>
        <end position="230"/>
    </location>
</feature>
<dbReference type="EMBL" id="JABCJE010000002">
    <property type="protein sequence ID" value="NVO23005.1"/>
    <property type="molecule type" value="Genomic_DNA"/>
</dbReference>
<dbReference type="GO" id="GO:0016747">
    <property type="term" value="F:acyltransferase activity, transferring groups other than amino-acyl groups"/>
    <property type="evidence" value="ECO:0007669"/>
    <property type="project" value="InterPro"/>
</dbReference>
<feature type="transmembrane region" description="Helical" evidence="1">
    <location>
        <begin position="41"/>
        <end position="62"/>
    </location>
</feature>
<feature type="transmembrane region" description="Helical" evidence="1">
    <location>
        <begin position="242"/>
        <end position="259"/>
    </location>
</feature>
<organism evidence="3 4">
    <name type="scientific">Donghicola mangrovi</name>
    <dbReference type="NCBI Taxonomy" id="2729614"/>
    <lineage>
        <taxon>Bacteria</taxon>
        <taxon>Pseudomonadati</taxon>
        <taxon>Pseudomonadota</taxon>
        <taxon>Alphaproteobacteria</taxon>
        <taxon>Rhodobacterales</taxon>
        <taxon>Roseobacteraceae</taxon>
        <taxon>Donghicola</taxon>
    </lineage>
</organism>
<evidence type="ECO:0000259" key="2">
    <source>
        <dbReference type="Pfam" id="PF01757"/>
    </source>
</evidence>
<feature type="transmembrane region" description="Helical" evidence="1">
    <location>
        <begin position="305"/>
        <end position="324"/>
    </location>
</feature>
<feature type="transmembrane region" description="Helical" evidence="1">
    <location>
        <begin position="280"/>
        <end position="299"/>
    </location>
</feature>
<proteinExistence type="predicted"/>
<feature type="transmembrane region" description="Helical" evidence="1">
    <location>
        <begin position="159"/>
        <end position="175"/>
    </location>
</feature>
<dbReference type="RefSeq" id="WP_177157096.1">
    <property type="nucleotide sequence ID" value="NZ_JABCJE010000002.1"/>
</dbReference>
<accession>A0A850Q939</accession>
<dbReference type="Proteomes" id="UP000592216">
    <property type="component" value="Unassembled WGS sequence"/>
</dbReference>
<feature type="domain" description="Acyltransferase 3" evidence="2">
    <location>
        <begin position="5"/>
        <end position="320"/>
    </location>
</feature>
<keyword evidence="1" id="KW-0812">Transmembrane</keyword>
<dbReference type="PANTHER" id="PTHR23028:SF53">
    <property type="entry name" value="ACYL_TRANSF_3 DOMAIN-CONTAINING PROTEIN"/>
    <property type="match status" value="1"/>
</dbReference>
<dbReference type="InterPro" id="IPR050879">
    <property type="entry name" value="Acyltransferase_3"/>
</dbReference>
<dbReference type="Pfam" id="PF01757">
    <property type="entry name" value="Acyl_transf_3"/>
    <property type="match status" value="1"/>
</dbReference>
<keyword evidence="1" id="KW-1133">Transmembrane helix</keyword>
<evidence type="ECO:0000313" key="4">
    <source>
        <dbReference type="Proteomes" id="UP000592216"/>
    </source>
</evidence>
<protein>
    <submittedName>
        <fullName evidence="3">Acyltransferase</fullName>
    </submittedName>
</protein>